<accession>A0A835GW35</accession>
<feature type="compositionally biased region" description="Low complexity" evidence="1">
    <location>
        <begin position="346"/>
        <end position="357"/>
    </location>
</feature>
<feature type="region of interest" description="Disordered" evidence="1">
    <location>
        <begin position="416"/>
        <end position="452"/>
    </location>
</feature>
<dbReference type="PANTHER" id="PTHR33737">
    <property type="entry name" value="OS05G0121800 PROTEIN"/>
    <property type="match status" value="1"/>
</dbReference>
<feature type="region of interest" description="Disordered" evidence="1">
    <location>
        <begin position="346"/>
        <end position="396"/>
    </location>
</feature>
<feature type="compositionally biased region" description="Basic and acidic residues" evidence="1">
    <location>
        <begin position="213"/>
        <end position="231"/>
    </location>
</feature>
<feature type="compositionally biased region" description="Low complexity" evidence="1">
    <location>
        <begin position="416"/>
        <end position="450"/>
    </location>
</feature>
<name>A0A835GW35_9MAGN</name>
<evidence type="ECO:0000256" key="1">
    <source>
        <dbReference type="SAM" id="MobiDB-lite"/>
    </source>
</evidence>
<dbReference type="EMBL" id="JADFTS010000009">
    <property type="protein sequence ID" value="KAF9588605.1"/>
    <property type="molecule type" value="Genomic_DNA"/>
</dbReference>
<sequence>MDANTCNEFGCACPLIGIKTWTGFIGNQNDDQYFELSEVGIAQEREDFMTQMEQESFLSESSELARTRKTGKCNLRKSLAWDSAFFTSAGVLEPEELSIINCGLKKVVKHPLPGIEEDIRRSAESNSTFDSDNLTLESLEVDLFGDVRASIQRSSKGSNLAYPNSLAGPGKSGAQTSAAPNLRSSRKMQVVSRNMMKPTAASKRQIVNTPGPERSRKEPEKTKKEAERTKREVEGIKKEATVCPRAVQAAARSAELNTSSLRPPRIAGRVNSVLASPPKRTSLGANRVKIENSTAKAATGRRETIGGSKRPVYAHPSVTPRSMPSPKSSASSSASCTKIESAASCSSNSISGSASYDSTDKTPLKPLRKKINCRNANLPSPSSLKSPLRISSRNKTETGNSHIAAYLMSVPKLSSSISPASSIDGRSSESSSSTSVNQLSNSSMKSLDMSSPRRGCYIKRDAFQSDVQKHLNDQPSIQHKRTGLPNPGFKKTTVGAGLRPSPTDVSRSSKPSGLRMPSPKIGFFDAEKSTEHSPVSGLQFHPGVWNAIPKHGARAGSLNGGTIKAKPGKLLPARSIAGSSINCDADLDGMPHCASSMRITCPAQFQQVSNVSPTTSVTRTTRVDFPGMKSKSQNDVRIVSGTDLMAEKEEEMNNTYKESGSFLKESASGGQTTDVNKTGASGEKVSATKISSEYFPGITTILLNDVYGTDIENHLKTGEARELPDTERDGSSYCLNIQELDEQDAFVIEFSTTSEKVSAYEVSGENCPGMTSKLQNDIYHRTGGESHLITVEVLEQYKGEECLFAKEEESHCEVDVVSEVASISPKLLPVSSSTRTPSQDVTPNSCLSSSQCNYENINKYSESVEQDMHGLDHLESKLNYVRASNEKENSLCSGNQVDGLSRRMGTMDLSMEELNVKKGFPLSLSDDNTDNPDCTKSVLSSSSDVLVHVHEDLPMITPKAIPQPLLPTIMDAVPRTRAPLVNLSMCNGTGSFELESELTIEKSPRLSFTEGLQTDNI</sequence>
<evidence type="ECO:0000313" key="2">
    <source>
        <dbReference type="EMBL" id="KAF9588605.1"/>
    </source>
</evidence>
<reference evidence="2 3" key="1">
    <citation type="submission" date="2020-10" db="EMBL/GenBank/DDBJ databases">
        <title>The Coptis chinensis genome and diversification of protoberbering-type alkaloids.</title>
        <authorList>
            <person name="Wang B."/>
            <person name="Shu S."/>
            <person name="Song C."/>
            <person name="Liu Y."/>
        </authorList>
    </citation>
    <scope>NUCLEOTIDE SEQUENCE [LARGE SCALE GENOMIC DNA]</scope>
    <source>
        <strain evidence="2">HL-2020</strain>
        <tissue evidence="2">Leaf</tissue>
    </source>
</reference>
<evidence type="ECO:0000313" key="3">
    <source>
        <dbReference type="Proteomes" id="UP000631114"/>
    </source>
</evidence>
<protein>
    <submittedName>
        <fullName evidence="2">Uncharacterized protein</fullName>
    </submittedName>
</protein>
<dbReference type="AlphaFoldDB" id="A0A835GW35"/>
<feature type="compositionally biased region" description="Low complexity" evidence="1">
    <location>
        <begin position="322"/>
        <end position="333"/>
    </location>
</feature>
<feature type="compositionally biased region" description="Low complexity" evidence="1">
    <location>
        <begin position="378"/>
        <end position="391"/>
    </location>
</feature>
<gene>
    <name evidence="2" type="ORF">IFM89_013692</name>
</gene>
<dbReference type="InterPro" id="IPR045882">
    <property type="entry name" value="GPT1/2"/>
</dbReference>
<proteinExistence type="predicted"/>
<feature type="region of interest" description="Disordered" evidence="1">
    <location>
        <begin position="154"/>
        <end position="231"/>
    </location>
</feature>
<dbReference type="GO" id="GO:0008017">
    <property type="term" value="F:microtubule binding"/>
    <property type="evidence" value="ECO:0007669"/>
    <property type="project" value="InterPro"/>
</dbReference>
<keyword evidence="3" id="KW-1185">Reference proteome</keyword>
<feature type="region of interest" description="Disordered" evidence="1">
    <location>
        <begin position="276"/>
        <end position="333"/>
    </location>
</feature>
<dbReference type="OrthoDB" id="1931260at2759"/>
<organism evidence="2 3">
    <name type="scientific">Coptis chinensis</name>
    <dbReference type="NCBI Taxonomy" id="261450"/>
    <lineage>
        <taxon>Eukaryota</taxon>
        <taxon>Viridiplantae</taxon>
        <taxon>Streptophyta</taxon>
        <taxon>Embryophyta</taxon>
        <taxon>Tracheophyta</taxon>
        <taxon>Spermatophyta</taxon>
        <taxon>Magnoliopsida</taxon>
        <taxon>Ranunculales</taxon>
        <taxon>Ranunculaceae</taxon>
        <taxon>Coptidoideae</taxon>
        <taxon>Coptis</taxon>
    </lineage>
</organism>
<dbReference type="Proteomes" id="UP000631114">
    <property type="component" value="Unassembled WGS sequence"/>
</dbReference>
<dbReference type="PANTHER" id="PTHR33737:SF2">
    <property type="entry name" value="OS12G0102700 PROTEIN"/>
    <property type="match status" value="1"/>
</dbReference>
<feature type="region of interest" description="Disordered" evidence="1">
    <location>
        <begin position="470"/>
        <end position="518"/>
    </location>
</feature>
<comment type="caution">
    <text evidence="2">The sequence shown here is derived from an EMBL/GenBank/DDBJ whole genome shotgun (WGS) entry which is preliminary data.</text>
</comment>
<feature type="compositionally biased region" description="Polar residues" evidence="1">
    <location>
        <begin position="173"/>
        <end position="183"/>
    </location>
</feature>